<reference evidence="2" key="1">
    <citation type="journal article" date="2019" name="Int. J. Syst. Evol. Microbiol.">
        <title>The Global Catalogue of Microorganisms (GCM) 10K type strain sequencing project: providing services to taxonomists for standard genome sequencing and annotation.</title>
        <authorList>
            <consortium name="The Broad Institute Genomics Platform"/>
            <consortium name="The Broad Institute Genome Sequencing Center for Infectious Disease"/>
            <person name="Wu L."/>
            <person name="Ma J."/>
        </authorList>
    </citation>
    <scope>NUCLEOTIDE SEQUENCE [LARGE SCALE GENOMIC DNA]</scope>
    <source>
        <strain evidence="2">CCM 8691</strain>
    </source>
</reference>
<sequence length="272" mass="30262">MKLFNFCIIIIAFATSCDAKPKPLKTAQIQLKNISKFDENIKTIHVFVALCDNKYQGIVPVPKAIGNGQDPANNLYWGCAYGVKTYFKKSKEWKLIATKKLDKIRMERLVFKHISKNYYLVADAYDGQYIKKTTADFLYSAAGQLKDIIKINNTTIGINGNAKMVAYVGHDGLMDFQLNENFSNADGKKRDAIILACISKKYFAPHLALAKANPLVWTTGLMAPEAYISHDALSSYVAGGTAEQLRTKTALAYTKYQKCGVKASRNLLVSGY</sequence>
<name>A0ABV8PCA0_9SPHI</name>
<dbReference type="PROSITE" id="PS51257">
    <property type="entry name" value="PROKAR_LIPOPROTEIN"/>
    <property type="match status" value="1"/>
</dbReference>
<dbReference type="Proteomes" id="UP001595789">
    <property type="component" value="Unassembled WGS sequence"/>
</dbReference>
<organism evidence="1 2">
    <name type="scientific">Pedobacter lithocola</name>
    <dbReference type="NCBI Taxonomy" id="1908239"/>
    <lineage>
        <taxon>Bacteria</taxon>
        <taxon>Pseudomonadati</taxon>
        <taxon>Bacteroidota</taxon>
        <taxon>Sphingobacteriia</taxon>
        <taxon>Sphingobacteriales</taxon>
        <taxon>Sphingobacteriaceae</taxon>
        <taxon>Pedobacter</taxon>
    </lineage>
</organism>
<keyword evidence="2" id="KW-1185">Reference proteome</keyword>
<gene>
    <name evidence="1" type="ORF">ACFOWA_11735</name>
</gene>
<protein>
    <submittedName>
        <fullName evidence="1">Uncharacterized protein</fullName>
    </submittedName>
</protein>
<comment type="caution">
    <text evidence="1">The sequence shown here is derived from an EMBL/GenBank/DDBJ whole genome shotgun (WGS) entry which is preliminary data.</text>
</comment>
<proteinExistence type="predicted"/>
<dbReference type="RefSeq" id="WP_378985320.1">
    <property type="nucleotide sequence ID" value="NZ_JBHSBW010000011.1"/>
</dbReference>
<dbReference type="EMBL" id="JBHSBW010000011">
    <property type="protein sequence ID" value="MFC4211859.1"/>
    <property type="molecule type" value="Genomic_DNA"/>
</dbReference>
<accession>A0ABV8PCA0</accession>
<evidence type="ECO:0000313" key="2">
    <source>
        <dbReference type="Proteomes" id="UP001595789"/>
    </source>
</evidence>
<evidence type="ECO:0000313" key="1">
    <source>
        <dbReference type="EMBL" id="MFC4211859.1"/>
    </source>
</evidence>